<gene>
    <name evidence="1" type="ORF">LIER_31376</name>
</gene>
<reference evidence="1 2" key="1">
    <citation type="submission" date="2024-01" db="EMBL/GenBank/DDBJ databases">
        <title>The complete chloroplast genome sequence of Lithospermum erythrorhizon: insights into the phylogenetic relationship among Boraginaceae species and the maternal lineages of purple gromwells.</title>
        <authorList>
            <person name="Okada T."/>
            <person name="Watanabe K."/>
        </authorList>
    </citation>
    <scope>NUCLEOTIDE SEQUENCE [LARGE SCALE GENOMIC DNA]</scope>
</reference>
<keyword evidence="2" id="KW-1185">Reference proteome</keyword>
<accession>A0AAV3RQS4</accession>
<evidence type="ECO:0000313" key="1">
    <source>
        <dbReference type="EMBL" id="GAA0184068.1"/>
    </source>
</evidence>
<proteinExistence type="predicted"/>
<protein>
    <submittedName>
        <fullName evidence="1">Uncharacterized protein</fullName>
    </submittedName>
</protein>
<evidence type="ECO:0000313" key="2">
    <source>
        <dbReference type="Proteomes" id="UP001454036"/>
    </source>
</evidence>
<name>A0AAV3RQS4_LITER</name>
<comment type="caution">
    <text evidence="1">The sequence shown here is derived from an EMBL/GenBank/DDBJ whole genome shotgun (WGS) entry which is preliminary data.</text>
</comment>
<sequence>MQQLRNVSVEGYEALCCIDPRKWARHAFRPGRNYAELTNNWAKTFNVFMIRSRDQPIITMLNTIYHTIMTRIVEQCEKKSKCKGPVDPRIDGVLQKREEKLYDFIVRAFGSPSWFKIYNNFLEPLRGRPKRIRTKVAAEIREEADKRKSMKGDQANTGVFKASPKGSVIHCKICGGIAHYARTYPKKIAT</sequence>
<organism evidence="1 2">
    <name type="scientific">Lithospermum erythrorhizon</name>
    <name type="common">Purple gromwell</name>
    <name type="synonym">Lithospermum officinale var. erythrorhizon</name>
    <dbReference type="NCBI Taxonomy" id="34254"/>
    <lineage>
        <taxon>Eukaryota</taxon>
        <taxon>Viridiplantae</taxon>
        <taxon>Streptophyta</taxon>
        <taxon>Embryophyta</taxon>
        <taxon>Tracheophyta</taxon>
        <taxon>Spermatophyta</taxon>
        <taxon>Magnoliopsida</taxon>
        <taxon>eudicotyledons</taxon>
        <taxon>Gunneridae</taxon>
        <taxon>Pentapetalae</taxon>
        <taxon>asterids</taxon>
        <taxon>lamiids</taxon>
        <taxon>Boraginales</taxon>
        <taxon>Boraginaceae</taxon>
        <taxon>Boraginoideae</taxon>
        <taxon>Lithospermeae</taxon>
        <taxon>Lithospermum</taxon>
    </lineage>
</organism>
<dbReference type="EMBL" id="BAABME010011637">
    <property type="protein sequence ID" value="GAA0184068.1"/>
    <property type="molecule type" value="Genomic_DNA"/>
</dbReference>
<dbReference type="AlphaFoldDB" id="A0AAV3RQS4"/>
<dbReference type="Proteomes" id="UP001454036">
    <property type="component" value="Unassembled WGS sequence"/>
</dbReference>